<feature type="region of interest" description="Disordered" evidence="1">
    <location>
        <begin position="129"/>
        <end position="159"/>
    </location>
</feature>
<evidence type="ECO:0000313" key="3">
    <source>
        <dbReference type="EMBL" id="OPB40486.1"/>
    </source>
</evidence>
<evidence type="ECO:0000313" key="4">
    <source>
        <dbReference type="Proteomes" id="UP000191004"/>
    </source>
</evidence>
<comment type="caution">
    <text evidence="3">The sequence shown here is derived from an EMBL/GenBank/DDBJ whole genome shotgun (WGS) entry which is preliminary data.</text>
</comment>
<feature type="domain" description="Complex 1 LYR protein" evidence="2">
    <location>
        <begin position="17"/>
        <end position="75"/>
    </location>
</feature>
<dbReference type="Pfam" id="PF05347">
    <property type="entry name" value="Complex1_LYR"/>
    <property type="match status" value="1"/>
</dbReference>
<feature type="region of interest" description="Disordered" evidence="1">
    <location>
        <begin position="284"/>
        <end position="325"/>
    </location>
</feature>
<dbReference type="AlphaFoldDB" id="A0A1T3CH94"/>
<proteinExistence type="predicted"/>
<gene>
    <name evidence="3" type="ORF">A0O28_0005650</name>
</gene>
<evidence type="ECO:0000259" key="2">
    <source>
        <dbReference type="Pfam" id="PF05347"/>
    </source>
</evidence>
<name>A0A1T3CH94_9HYPO</name>
<organism evidence="3 4">
    <name type="scientific">Trichoderma guizhouense</name>
    <dbReference type="NCBI Taxonomy" id="1491466"/>
    <lineage>
        <taxon>Eukaryota</taxon>
        <taxon>Fungi</taxon>
        <taxon>Dikarya</taxon>
        <taxon>Ascomycota</taxon>
        <taxon>Pezizomycotina</taxon>
        <taxon>Sordariomycetes</taxon>
        <taxon>Hypocreomycetidae</taxon>
        <taxon>Hypocreales</taxon>
        <taxon>Hypocreaceae</taxon>
        <taxon>Trichoderma</taxon>
    </lineage>
</organism>
<dbReference type="Proteomes" id="UP000191004">
    <property type="component" value="Unassembled WGS sequence"/>
</dbReference>
<dbReference type="EMBL" id="LVVK01000017">
    <property type="protein sequence ID" value="OPB40486.1"/>
    <property type="molecule type" value="Genomic_DNA"/>
</dbReference>
<accession>A0A1T3CH94</accession>
<protein>
    <recommendedName>
        <fullName evidence="2">Complex 1 LYR protein domain-containing protein</fullName>
    </recommendedName>
</protein>
<feature type="region of interest" description="Disordered" evidence="1">
    <location>
        <begin position="220"/>
        <end position="244"/>
    </location>
</feature>
<keyword evidence="4" id="KW-1185">Reference proteome</keyword>
<reference evidence="3 4" key="1">
    <citation type="submission" date="2016-04" db="EMBL/GenBank/DDBJ databases">
        <title>Multiple horizontal gene transfer events from other fungi enriched the ability of the initially mycotrophic fungus Trichoderma (Ascomycota) to feed on dead plant biomass.</title>
        <authorList>
            <person name="Atanasova L."/>
            <person name="Chenthamara K."/>
            <person name="Zhang J."/>
            <person name="Grujic M."/>
            <person name="Henrissat B."/>
            <person name="Kuo A."/>
            <person name="Aertz A."/>
            <person name="Salamov A."/>
            <person name="Lipzen A."/>
            <person name="Labutti K."/>
            <person name="Barry K."/>
            <person name="Miao Y."/>
            <person name="Rahimi M.J."/>
            <person name="Shen Q."/>
            <person name="Grigoriev I.V."/>
            <person name="Kubicek C.P."/>
            <person name="Druzhinina I.S."/>
        </authorList>
    </citation>
    <scope>NUCLEOTIDE SEQUENCE [LARGE SCALE GENOMIC DNA]</scope>
    <source>
        <strain evidence="3 4">NJAU 4742</strain>
    </source>
</reference>
<feature type="compositionally biased region" description="Basic and acidic residues" evidence="1">
    <location>
        <begin position="284"/>
        <end position="306"/>
    </location>
</feature>
<dbReference type="OrthoDB" id="3925971at2759"/>
<feature type="compositionally biased region" description="Basic and acidic residues" evidence="1">
    <location>
        <begin position="231"/>
        <end position="244"/>
    </location>
</feature>
<evidence type="ECO:0000256" key="1">
    <source>
        <dbReference type="SAM" id="MobiDB-lite"/>
    </source>
</evidence>
<sequence length="389" mass="44286">MSRSTFIAARNSRHRTAALALYRALLRTASRIPGAQDVAQKPISQIVRRRFEKNSGYTSFRLIYAAMAAGYKFLNLLTKAQTPNSPEHTQIIQHLQSIRDTAAASRAIPHPPQYKPVLPPEPLIINTAKANDPPKYTSNILPRPKDSLTGPRKVPSVSATADGQPFVRLKKPQPHVMSRMIGRKNRIFESRIMNILDIDERVVPEAALEDEWDRMMDELLAGESSKGGKRKQQDLRQSGREDRPKMETFGWSVQLSRLWWELKIEKTWEDWIARGEALHQLVEQERSLDERERGRRDATKRKDNNNRRAASRRSQLDYDDAPPNVGLSPIPALPLLEVIRSTMPRDEGLEEGEETQDPFLSPSWAALVKSQEGRMLKWAGKRVVGQRGD</sequence>
<dbReference type="InterPro" id="IPR008011">
    <property type="entry name" value="Complex1_LYR_dom"/>
</dbReference>